<keyword evidence="2" id="KW-0812">Transmembrane</keyword>
<gene>
    <name evidence="3" type="ORF">SD37_26515</name>
</gene>
<proteinExistence type="predicted"/>
<feature type="transmembrane region" description="Helical" evidence="2">
    <location>
        <begin position="41"/>
        <end position="64"/>
    </location>
</feature>
<keyword evidence="4" id="KW-1185">Reference proteome</keyword>
<keyword evidence="2" id="KW-0472">Membrane</keyword>
<dbReference type="RefSeq" id="WP_065912987.1">
    <property type="nucleotide sequence ID" value="NZ_CP016174.1"/>
</dbReference>
<feature type="region of interest" description="Disordered" evidence="1">
    <location>
        <begin position="180"/>
        <end position="209"/>
    </location>
</feature>
<organism evidence="3 4">
    <name type="scientific">Amycolatopsis orientalis</name>
    <name type="common">Nocardia orientalis</name>
    <dbReference type="NCBI Taxonomy" id="31958"/>
    <lineage>
        <taxon>Bacteria</taxon>
        <taxon>Bacillati</taxon>
        <taxon>Actinomycetota</taxon>
        <taxon>Actinomycetes</taxon>
        <taxon>Pseudonocardiales</taxon>
        <taxon>Pseudonocardiaceae</taxon>
        <taxon>Amycolatopsis</taxon>
    </lineage>
</organism>
<protein>
    <recommendedName>
        <fullName evidence="5">Pentapeptide repeat-containing protein</fullName>
    </recommendedName>
</protein>
<feature type="transmembrane region" description="Helical" evidence="2">
    <location>
        <begin position="76"/>
        <end position="96"/>
    </location>
</feature>
<evidence type="ECO:0000256" key="2">
    <source>
        <dbReference type="SAM" id="Phobius"/>
    </source>
</evidence>
<evidence type="ECO:0008006" key="5">
    <source>
        <dbReference type="Google" id="ProtNLM"/>
    </source>
</evidence>
<dbReference type="Gene3D" id="2.160.20.80">
    <property type="entry name" value="E3 ubiquitin-protein ligase SopA"/>
    <property type="match status" value="2"/>
</dbReference>
<dbReference type="eggNOG" id="COG1357">
    <property type="taxonomic scope" value="Bacteria"/>
</dbReference>
<evidence type="ECO:0000256" key="1">
    <source>
        <dbReference type="SAM" id="MobiDB-lite"/>
    </source>
</evidence>
<accession>A0A193C372</accession>
<dbReference type="Pfam" id="PF13576">
    <property type="entry name" value="Pentapeptide_3"/>
    <property type="match status" value="3"/>
</dbReference>
<name>A0A193C372_AMYOR</name>
<sequence>MDTLPPSPGPFEPSAQPPMSVLVYRQQADPPRELPVLSNRAIGWAATALIVLGAGVAVVLLVAFGDGGHSGRLEAIKTAGTIVLGTGGAAALWLTARRQRTSELSLNQAHAAHATTIADAEARRITDLYGKAADQLGSAQAPVRLAGLYALERLAQDNPAQRQTIVDLLCAYLRMPYQPPQREPVRRPGVSRPLLGSQARQRASVRLAPPAPRADALTAEYAEAEQERQVRRTAQTILFRHLKFGTKDEPVDTFWPDINLDLTGAVLGPANLIGCRIVAADFTDATFTGDVWFNDVRFGLNAVFAGARFTGVAQFANTRFDHEADFRRATFDKAARFADVDFRGNTTFKQADFRAEAVFTGATFAVDAWFAEADFGGEVRFGKARFAGLGVFAHTRFAANAYFAHAHFDIGADFSEARFDGAFTGFVAANLGSARFHATEFGRNIEFTGALFAEDTTFTMARFDAGVEFTRTRFHGTAHFGGARFTKPAVFEEAVFVGDTRFHDCRFDGLTTFERARFEANVWFESTEFVDSVGFTKTVFRGEVKFLNTRFGEVCGFFEARFENDIVFSWIRFGGPVSFTCTDFARPPRINTVWVRADVRKIGSGSVWPPGTEVRDVCERPYVASEGEWGTLVLARPDDPAGSHAPPENSTR</sequence>
<dbReference type="KEGG" id="aori:SD37_26515"/>
<evidence type="ECO:0000313" key="3">
    <source>
        <dbReference type="EMBL" id="ANN18825.1"/>
    </source>
</evidence>
<dbReference type="STRING" id="31958.SD37_26515"/>
<evidence type="ECO:0000313" key="4">
    <source>
        <dbReference type="Proteomes" id="UP000093695"/>
    </source>
</evidence>
<dbReference type="InterPro" id="IPR001646">
    <property type="entry name" value="5peptide_repeat"/>
</dbReference>
<keyword evidence="2" id="KW-1133">Transmembrane helix</keyword>
<dbReference type="EMBL" id="CP016174">
    <property type="protein sequence ID" value="ANN18825.1"/>
    <property type="molecule type" value="Genomic_DNA"/>
</dbReference>
<reference evidence="3 4" key="1">
    <citation type="journal article" date="2015" name="Genome Announc.">
        <title>Draft Genome Sequence of Norvancomycin-Producing Strain Amycolatopsis orientalis CPCC200066.</title>
        <authorList>
            <person name="Lei X."/>
            <person name="Yuan F."/>
            <person name="Shi Y."/>
            <person name="Li X."/>
            <person name="Wang L."/>
            <person name="Hong B."/>
        </authorList>
    </citation>
    <scope>NUCLEOTIDE SEQUENCE [LARGE SCALE GENOMIC DNA]</scope>
    <source>
        <strain evidence="3 4">B-37</strain>
    </source>
</reference>
<dbReference type="Proteomes" id="UP000093695">
    <property type="component" value="Chromosome"/>
</dbReference>
<dbReference type="AlphaFoldDB" id="A0A193C372"/>